<feature type="compositionally biased region" description="Polar residues" evidence="7">
    <location>
        <begin position="49"/>
        <end position="64"/>
    </location>
</feature>
<dbReference type="Proteomes" id="UP001150538">
    <property type="component" value="Unassembled WGS sequence"/>
</dbReference>
<keyword evidence="10" id="KW-1185">Reference proteome</keyword>
<evidence type="ECO:0000256" key="3">
    <source>
        <dbReference type="ARBA" id="ARBA00022741"/>
    </source>
</evidence>
<feature type="binding site" evidence="6">
    <location>
        <position position="219"/>
    </location>
    <ligand>
        <name>ATP</name>
        <dbReference type="ChEBI" id="CHEBI:30616"/>
    </ligand>
</feature>
<dbReference type="SUPFAM" id="SSF56112">
    <property type="entry name" value="Protein kinase-like (PK-like)"/>
    <property type="match status" value="1"/>
</dbReference>
<keyword evidence="1" id="KW-0723">Serine/threonine-protein kinase</keyword>
<dbReference type="InterPro" id="IPR011009">
    <property type="entry name" value="Kinase-like_dom_sf"/>
</dbReference>
<evidence type="ECO:0000256" key="5">
    <source>
        <dbReference type="ARBA" id="ARBA00022840"/>
    </source>
</evidence>
<organism evidence="9 10">
    <name type="scientific">Mycoemilia scoparia</name>
    <dbReference type="NCBI Taxonomy" id="417184"/>
    <lineage>
        <taxon>Eukaryota</taxon>
        <taxon>Fungi</taxon>
        <taxon>Fungi incertae sedis</taxon>
        <taxon>Zoopagomycota</taxon>
        <taxon>Kickxellomycotina</taxon>
        <taxon>Kickxellomycetes</taxon>
        <taxon>Kickxellales</taxon>
        <taxon>Kickxellaceae</taxon>
        <taxon>Mycoemilia</taxon>
    </lineage>
</organism>
<keyword evidence="2" id="KW-0808">Transferase</keyword>
<dbReference type="PROSITE" id="PS50011">
    <property type="entry name" value="PROTEIN_KINASE_DOM"/>
    <property type="match status" value="1"/>
</dbReference>
<protein>
    <recommendedName>
        <fullName evidence="8">Protein kinase domain-containing protein</fullName>
    </recommendedName>
</protein>
<dbReference type="InterPro" id="IPR008271">
    <property type="entry name" value="Ser/Thr_kinase_AS"/>
</dbReference>
<dbReference type="OrthoDB" id="541276at2759"/>
<dbReference type="PROSITE" id="PS00108">
    <property type="entry name" value="PROTEIN_KINASE_ST"/>
    <property type="match status" value="1"/>
</dbReference>
<feature type="region of interest" description="Disordered" evidence="7">
    <location>
        <begin position="1"/>
        <end position="36"/>
    </location>
</feature>
<feature type="compositionally biased region" description="Polar residues" evidence="7">
    <location>
        <begin position="733"/>
        <end position="749"/>
    </location>
</feature>
<dbReference type="GO" id="GO:0004674">
    <property type="term" value="F:protein serine/threonine kinase activity"/>
    <property type="evidence" value="ECO:0007669"/>
    <property type="project" value="UniProtKB-KW"/>
</dbReference>
<keyword evidence="5 6" id="KW-0067">ATP-binding</keyword>
<dbReference type="Pfam" id="PF00069">
    <property type="entry name" value="Pkinase"/>
    <property type="match status" value="1"/>
</dbReference>
<dbReference type="PANTHER" id="PTHR24345">
    <property type="entry name" value="SERINE/THREONINE-PROTEIN KINASE PLK"/>
    <property type="match status" value="1"/>
</dbReference>
<dbReference type="SMART" id="SM00220">
    <property type="entry name" value="S_TKc"/>
    <property type="match status" value="1"/>
</dbReference>
<dbReference type="GO" id="GO:0005524">
    <property type="term" value="F:ATP binding"/>
    <property type="evidence" value="ECO:0007669"/>
    <property type="project" value="UniProtKB-UniRule"/>
</dbReference>
<comment type="caution">
    <text evidence="9">The sequence shown here is derived from an EMBL/GenBank/DDBJ whole genome shotgun (WGS) entry which is preliminary data.</text>
</comment>
<evidence type="ECO:0000256" key="1">
    <source>
        <dbReference type="ARBA" id="ARBA00022527"/>
    </source>
</evidence>
<feature type="compositionally biased region" description="Basic and acidic residues" evidence="7">
    <location>
        <begin position="706"/>
        <end position="716"/>
    </location>
</feature>
<proteinExistence type="predicted"/>
<dbReference type="GO" id="GO:0005634">
    <property type="term" value="C:nucleus"/>
    <property type="evidence" value="ECO:0007669"/>
    <property type="project" value="TreeGrafter"/>
</dbReference>
<dbReference type="InterPro" id="IPR000719">
    <property type="entry name" value="Prot_kinase_dom"/>
</dbReference>
<dbReference type="InterPro" id="IPR017441">
    <property type="entry name" value="Protein_kinase_ATP_BS"/>
</dbReference>
<feature type="region of interest" description="Disordered" evidence="7">
    <location>
        <begin position="49"/>
        <end position="73"/>
    </location>
</feature>
<evidence type="ECO:0000256" key="4">
    <source>
        <dbReference type="ARBA" id="ARBA00022777"/>
    </source>
</evidence>
<dbReference type="PANTHER" id="PTHR24345:SF91">
    <property type="entry name" value="SERINE_THREONINE-PROTEIN KINASE PLK4"/>
    <property type="match status" value="1"/>
</dbReference>
<reference evidence="9" key="1">
    <citation type="submission" date="2022-07" db="EMBL/GenBank/DDBJ databases">
        <title>Phylogenomic reconstructions and comparative analyses of Kickxellomycotina fungi.</title>
        <authorList>
            <person name="Reynolds N.K."/>
            <person name="Stajich J.E."/>
            <person name="Barry K."/>
            <person name="Grigoriev I.V."/>
            <person name="Crous P."/>
            <person name="Smith M.E."/>
        </authorList>
    </citation>
    <scope>NUCLEOTIDE SEQUENCE</scope>
    <source>
        <strain evidence="9">NBRC 100468</strain>
    </source>
</reference>
<dbReference type="FunFam" id="3.30.200.20:FF:000042">
    <property type="entry name" value="Aurora kinase A"/>
    <property type="match status" value="1"/>
</dbReference>
<dbReference type="PROSITE" id="PS00107">
    <property type="entry name" value="PROTEIN_KINASE_ATP"/>
    <property type="match status" value="1"/>
</dbReference>
<dbReference type="AlphaFoldDB" id="A0A9W8A6L5"/>
<keyword evidence="3 6" id="KW-0547">Nucleotide-binding</keyword>
<evidence type="ECO:0000259" key="8">
    <source>
        <dbReference type="PROSITE" id="PS50011"/>
    </source>
</evidence>
<evidence type="ECO:0000256" key="2">
    <source>
        <dbReference type="ARBA" id="ARBA00022679"/>
    </source>
</evidence>
<evidence type="ECO:0000256" key="7">
    <source>
        <dbReference type="SAM" id="MobiDB-lite"/>
    </source>
</evidence>
<accession>A0A9W8A6L5</accession>
<evidence type="ECO:0000256" key="6">
    <source>
        <dbReference type="PROSITE-ProRule" id="PRU10141"/>
    </source>
</evidence>
<keyword evidence="4" id="KW-0418">Kinase</keyword>
<sequence>MAALVGTPFASKQPVAQREPGYSTRLPWRRNHHHSGDFKAGLTSVANNASHAQTKTDNNKSISNNRKRPNIRINTHVGGSKVNAAYPPVHPSSKQIKHPYVSSTFEDNDVTLLRSGLSCLLNGGPPGRYNPERQVSRNFDGNSIYRTPHPRTPMIFTPGPSVTTPGHVKLDQLPYSLGEIVVDPNTGNTYELIGVLGQGSYAFVYQARCEDDGSIYALKCLSKANLTQNQKEMLRIEVDLHQAVSPHPHIVRLYSSFENHDFMFLVMERIAGHDLYEYLTKHPRYNNTDYEKHRFEKGIRFFEQMVEAVKHIHASKVYHRDLKPENFIVTPNGTLKLTDFGLSTKERSSEVFECGSRPYMSFENRNGGLPDIGSSQYGHPESYSPRLSDVWALGILFINLMFVESPWKDPSVETDFQFEGFIREGSSYLHKRFPKCPREICDFLCTRVFCPESQRCSVIDLKQWARTIGNFFSLSYKDSASTLVPKIGHNFGHSYKKSDWGHQHTEAMVNVGNISPPSKVLSSHIKKSKNIGGTFAVTPEYSTIGSHADKDKCKEAPNAYGKDGCAIPIPGKLLEDVEIAKKKSALSTSVPAFLFSKIMPASKVAAAQKAMPRDFKAPQRHFSPEIQSRVTSISGDNGNGVYIRDSGMNSFEDVNSSEWSLVNAETSGSRVSSDNYDIFEMDDEEEMDFSVPICFDQAPVPIRRQSDETLSEERPTSKYHAVPKQTNGEKGHSSGYSNPPSLTNTLTSSHMDHEDALSHWPPKLSSNFMHANAVDEVIQAESSNRRAQEGVNEVIDRLSSLDVVGHGKFHNPNNASRGMVEPLPTTKSCSSAKTLTSGSGPLSSTFFAPSNFDWADDVDYGVPQQTDDEDIFHLEFGEEDQVAQTATASHPPIEKWEYLQSNGGDIKSHSNKGLLGHSGLKHRSLV</sequence>
<feature type="region of interest" description="Disordered" evidence="7">
    <location>
        <begin position="706"/>
        <end position="756"/>
    </location>
</feature>
<evidence type="ECO:0000313" key="10">
    <source>
        <dbReference type="Proteomes" id="UP001150538"/>
    </source>
</evidence>
<dbReference type="EMBL" id="JANBPU010000001">
    <property type="protein sequence ID" value="KAJ1922171.1"/>
    <property type="molecule type" value="Genomic_DNA"/>
</dbReference>
<dbReference type="Gene3D" id="1.10.510.10">
    <property type="entry name" value="Transferase(Phosphotransferase) domain 1"/>
    <property type="match status" value="1"/>
</dbReference>
<name>A0A9W8A6L5_9FUNG</name>
<feature type="domain" description="Protein kinase" evidence="8">
    <location>
        <begin position="190"/>
        <end position="472"/>
    </location>
</feature>
<gene>
    <name evidence="9" type="ORF">H4219_000033</name>
</gene>
<evidence type="ECO:0000313" key="9">
    <source>
        <dbReference type="EMBL" id="KAJ1922171.1"/>
    </source>
</evidence>